<accession>A0ACB9SCY0</accession>
<gene>
    <name evidence="1" type="ORF">MLD38_001521</name>
</gene>
<reference evidence="2" key="1">
    <citation type="journal article" date="2023" name="Front. Plant Sci.">
        <title>Chromosomal-level genome assembly of Melastoma candidum provides insights into trichome evolution.</title>
        <authorList>
            <person name="Zhong Y."/>
            <person name="Wu W."/>
            <person name="Sun C."/>
            <person name="Zou P."/>
            <person name="Liu Y."/>
            <person name="Dai S."/>
            <person name="Zhou R."/>
        </authorList>
    </citation>
    <scope>NUCLEOTIDE SEQUENCE [LARGE SCALE GENOMIC DNA]</scope>
</reference>
<evidence type="ECO:0000313" key="2">
    <source>
        <dbReference type="Proteomes" id="UP001057402"/>
    </source>
</evidence>
<comment type="caution">
    <text evidence="1">The sequence shown here is derived from an EMBL/GenBank/DDBJ whole genome shotgun (WGS) entry which is preliminary data.</text>
</comment>
<organism evidence="1 2">
    <name type="scientific">Melastoma candidum</name>
    <dbReference type="NCBI Taxonomy" id="119954"/>
    <lineage>
        <taxon>Eukaryota</taxon>
        <taxon>Viridiplantae</taxon>
        <taxon>Streptophyta</taxon>
        <taxon>Embryophyta</taxon>
        <taxon>Tracheophyta</taxon>
        <taxon>Spermatophyta</taxon>
        <taxon>Magnoliopsida</taxon>
        <taxon>eudicotyledons</taxon>
        <taxon>Gunneridae</taxon>
        <taxon>Pentapetalae</taxon>
        <taxon>rosids</taxon>
        <taxon>malvids</taxon>
        <taxon>Myrtales</taxon>
        <taxon>Melastomataceae</taxon>
        <taxon>Melastomatoideae</taxon>
        <taxon>Melastomateae</taxon>
        <taxon>Melastoma</taxon>
    </lineage>
</organism>
<dbReference type="Proteomes" id="UP001057402">
    <property type="component" value="Chromosome 1"/>
</dbReference>
<evidence type="ECO:0000313" key="1">
    <source>
        <dbReference type="EMBL" id="KAI4389280.1"/>
    </source>
</evidence>
<protein>
    <submittedName>
        <fullName evidence="1">Uncharacterized protein</fullName>
    </submittedName>
</protein>
<sequence>MKSEDGPAFGNFCDSGITTSDPFLSVVRFTSELSWADAGPEVAEPQVERLCMEAQECMVRGRWLDLVSLMLTSADLIFSKVADKDLECIFTVICNVVSQSQDPGEVLEMAKLISSKIVQQPIDKPSLRLKILFNLYNLLTVPYGRFLVYIKALGLAINGKVTEQVVSSLKKIDTFLKEWNIGVEDQRILFLTISNVLRESKSPPKESLHFLAKYLGTFSVEDGHILDEAMEEAVRAIVEFAKAPDMFQCDLLEMPAVAQLENDPKHNLAYQLLKIFLTKRLDVYLDFHSSNAEKLEIYGLVHEDCISKMRLMSLLDLGSVESGQIPYALIRDTLQVNDDEVETWIVKAISAKLMDCKMDEMNEVVIVSRCTTRTFGKHQWEALHSKLATWRVNVASVISTIHANKITEETSQAIPSR</sequence>
<proteinExistence type="predicted"/>
<dbReference type="EMBL" id="CM042880">
    <property type="protein sequence ID" value="KAI4389280.1"/>
    <property type="molecule type" value="Genomic_DNA"/>
</dbReference>
<name>A0ACB9SCY0_9MYRT</name>
<keyword evidence="2" id="KW-1185">Reference proteome</keyword>